<keyword evidence="2" id="KW-1185">Reference proteome</keyword>
<sequence>MSATKPLVVIFGATGNQGGSVLHTLAKYPESYTVRAVTRSVKSKGAQELASKYPHVQWVEADIENPLSLPPAVARADIVFGVTQYFQPSVLLAVGTNVDAEFQQGRNIIDACVAENVGFVVFSTLPSAKKLSNGKFTEVLHLEGKYRIQEYLFAQPIASATVQLGMYYQNSIQGASWNESGDAVMINFPGNVNRKLPYADVNRDVGPYVKYIIDN</sequence>
<name>A0ACC1LK29_9FUNG</name>
<evidence type="ECO:0000313" key="2">
    <source>
        <dbReference type="Proteomes" id="UP001140096"/>
    </source>
</evidence>
<evidence type="ECO:0000313" key="1">
    <source>
        <dbReference type="EMBL" id="KAJ2811096.1"/>
    </source>
</evidence>
<gene>
    <name evidence="1" type="ORF">H4S07_002276</name>
</gene>
<dbReference type="EMBL" id="JANBUP010000532">
    <property type="protein sequence ID" value="KAJ2811096.1"/>
    <property type="molecule type" value="Genomic_DNA"/>
</dbReference>
<feature type="non-terminal residue" evidence="1">
    <location>
        <position position="215"/>
    </location>
</feature>
<dbReference type="Proteomes" id="UP001140096">
    <property type="component" value="Unassembled WGS sequence"/>
</dbReference>
<protein>
    <submittedName>
        <fullName evidence="1">Uncharacterized protein</fullName>
    </submittedName>
</protein>
<organism evidence="1 2">
    <name type="scientific">Coemansia furcata</name>
    <dbReference type="NCBI Taxonomy" id="417177"/>
    <lineage>
        <taxon>Eukaryota</taxon>
        <taxon>Fungi</taxon>
        <taxon>Fungi incertae sedis</taxon>
        <taxon>Zoopagomycota</taxon>
        <taxon>Kickxellomycotina</taxon>
        <taxon>Kickxellomycetes</taxon>
        <taxon>Kickxellales</taxon>
        <taxon>Kickxellaceae</taxon>
        <taxon>Coemansia</taxon>
    </lineage>
</organism>
<comment type="caution">
    <text evidence="1">The sequence shown here is derived from an EMBL/GenBank/DDBJ whole genome shotgun (WGS) entry which is preliminary data.</text>
</comment>
<reference evidence="1" key="1">
    <citation type="submission" date="2022-07" db="EMBL/GenBank/DDBJ databases">
        <title>Phylogenomic reconstructions and comparative analyses of Kickxellomycotina fungi.</title>
        <authorList>
            <person name="Reynolds N.K."/>
            <person name="Stajich J.E."/>
            <person name="Barry K."/>
            <person name="Grigoriev I.V."/>
            <person name="Crous P."/>
            <person name="Smith M.E."/>
        </authorList>
    </citation>
    <scope>NUCLEOTIDE SEQUENCE</scope>
    <source>
        <strain evidence="1">CBS 102833</strain>
    </source>
</reference>
<proteinExistence type="predicted"/>
<accession>A0ACC1LK29</accession>